<keyword evidence="3" id="KW-1133">Transmembrane helix</keyword>
<organism evidence="7 8">
    <name type="scientific">Octadecabacter antarcticus 307</name>
    <dbReference type="NCBI Taxonomy" id="391626"/>
    <lineage>
        <taxon>Bacteria</taxon>
        <taxon>Pseudomonadati</taxon>
        <taxon>Pseudomonadota</taxon>
        <taxon>Alphaproteobacteria</taxon>
        <taxon>Rhodobacterales</taxon>
        <taxon>Roseobacteraceae</taxon>
        <taxon>Octadecabacter</taxon>
    </lineage>
</organism>
<gene>
    <name evidence="7" type="ORF">OAN307_c09730</name>
</gene>
<keyword evidence="2" id="KW-0812">Transmembrane</keyword>
<feature type="domain" description="Translocation and assembly module TamB C-terminal" evidence="6">
    <location>
        <begin position="899"/>
        <end position="1251"/>
    </location>
</feature>
<evidence type="ECO:0000256" key="4">
    <source>
        <dbReference type="ARBA" id="ARBA00023136"/>
    </source>
</evidence>
<dbReference type="GO" id="GO:0005886">
    <property type="term" value="C:plasma membrane"/>
    <property type="evidence" value="ECO:0007669"/>
    <property type="project" value="InterPro"/>
</dbReference>
<dbReference type="EMBL" id="CP003740">
    <property type="protein sequence ID" value="AGI66688.1"/>
    <property type="molecule type" value="Genomic_DNA"/>
</dbReference>
<keyword evidence="5" id="KW-0732">Signal</keyword>
<dbReference type="Proteomes" id="UP000005307">
    <property type="component" value="Chromosome"/>
</dbReference>
<keyword evidence="4" id="KW-0472">Membrane</keyword>
<dbReference type="AlphaFoldDB" id="M9R4I3"/>
<dbReference type="HOGENOM" id="CLU_002202_0_0_5"/>
<dbReference type="GO" id="GO:0009306">
    <property type="term" value="P:protein secretion"/>
    <property type="evidence" value="ECO:0007669"/>
    <property type="project" value="InterPro"/>
</dbReference>
<evidence type="ECO:0000313" key="8">
    <source>
        <dbReference type="Proteomes" id="UP000005307"/>
    </source>
</evidence>
<evidence type="ECO:0000256" key="1">
    <source>
        <dbReference type="ARBA" id="ARBA00004167"/>
    </source>
</evidence>
<keyword evidence="8" id="KW-1185">Reference proteome</keyword>
<dbReference type="Pfam" id="PF04357">
    <property type="entry name" value="TamB"/>
    <property type="match status" value="1"/>
</dbReference>
<feature type="chain" id="PRO_5004102506" description="Translocation and assembly module TamB C-terminal domain-containing protein" evidence="5">
    <location>
        <begin position="20"/>
        <end position="1251"/>
    </location>
</feature>
<reference evidence="7 8" key="1">
    <citation type="journal article" date="2013" name="PLoS ONE">
        <title>Poles Apart: Arctic and Antarctic Octadecabacter strains Share High Genome Plasticity and a New Type of Xanthorhodopsin.</title>
        <authorList>
            <person name="Vollmers J."/>
            <person name="Voget S."/>
            <person name="Dietrich S."/>
            <person name="Gollnow K."/>
            <person name="Smits M."/>
            <person name="Meyer K."/>
            <person name="Brinkhoff T."/>
            <person name="Simon M."/>
            <person name="Daniel R."/>
        </authorList>
    </citation>
    <scope>NUCLEOTIDE SEQUENCE [LARGE SCALE GENOMIC DNA]</scope>
    <source>
        <strain evidence="7 8">307</strain>
    </source>
</reference>
<evidence type="ECO:0000256" key="3">
    <source>
        <dbReference type="ARBA" id="ARBA00022989"/>
    </source>
</evidence>
<evidence type="ECO:0000256" key="2">
    <source>
        <dbReference type="ARBA" id="ARBA00022692"/>
    </source>
</evidence>
<dbReference type="RefSeq" id="WP_015498731.1">
    <property type="nucleotide sequence ID" value="NC_020911.1"/>
</dbReference>
<protein>
    <recommendedName>
        <fullName evidence="6">Translocation and assembly module TamB C-terminal domain-containing protein</fullName>
    </recommendedName>
</protein>
<dbReference type="eggNOG" id="COG2911">
    <property type="taxonomic scope" value="Bacteria"/>
</dbReference>
<dbReference type="KEGG" id="oat:OAN307_c09730"/>
<evidence type="ECO:0000313" key="7">
    <source>
        <dbReference type="EMBL" id="AGI66688.1"/>
    </source>
</evidence>
<name>M9R4I3_9RHOB</name>
<feature type="signal peptide" evidence="5">
    <location>
        <begin position="1"/>
        <end position="19"/>
    </location>
</feature>
<dbReference type="STRING" id="391626.OAN307_c09730"/>
<dbReference type="InterPro" id="IPR007452">
    <property type="entry name" value="TamB_C"/>
</dbReference>
<sequence>MTRLFLTLLLVMWASFAAAQSKEDDRDFITGLIEDTINNDDLTVRLINFQGALSAAATADAITIADPDGIWLRLDGLIIDWNRSALLSGRVEIDKLSARRIELIRLPVTNAYMVDLPAAEATPFSLPELPVSVDITEISATEIVLTEALLGEPLTARFEGAITLGDGVGSTNFTLERTDNKVGRFIVDAAYENEARQLALFLLAEEGQNGIAARMLDLPDRPSVKLEIAGDAPLDNFVGDIGLATDGVDRVTGTVQLSRPSGSIDQAFNVNLEGDLRPLLAQQYGAFFGGSTLLRVEGTSFGLGGLRLSNLIVAADQVVLRGSARIDANGWPEAIDLRGRLGNGGTDRVLLPIGGASTEVSGMSLNVQYDAANDDAWTGAFDITSLVREGLEIDALTLSGGGIIVPSGVGTLGQFTADLNYAARGLALADARLTEAIGSDVEGTLDFGRIEAGPFIVNALTLSGAGITAQGAALIDGPQDRFRTQAGISIDATDFSRFAALTGLDLAGSGTVDLSGTVQPFDGIFNLEIAAQTNGLAVGIAQADPLLSGTSTLTLGVERDTDGTRLRSIDLRNDAVLATGSAEITSQATSANFTAQITDLNLMTPSLSGPAILTADVQTDVQGVITLDAGVNAPRAEATAQGIASPIEGGYSVRAQAAIAVDELSAYSDLVGQQIGGGLSVALDGTFTTTTSAMNADVTARAQNLRAGSPALDRMLAGLGRIDADVSLSEAGRLRLDAIDVVFPNLTAGGTVATSGSDAVASLSVRLRDIAILVSDFSGPLVAEITARQDGTGWTVTGDATGPLGTAARATGRISSAGQMDMSVTGSAPLALANLYIAPRQINGLARFDLSVNGPANLSSVRGPVTISDARLAAPNLQQAVEDINGTIVLTGGTVRLDIQGTSAEGGTVALTGPVDLSPPFQVALTAQLGDVVLRDPTLYRATANGQVTVNGPLTGGAAIAGTINLGAVEVQVPSTGVSALGSLPQVTHLGPRMDIRATLDRAGVGVTPSTERQTRAGPDYPINLLIRVPSRIFVRGRGLDAELGGQLRLTGSLNALVPIGRFDLVRGRLSILGQWFDLDEGYAQLQGDFTPFLRFVATTQARTGTVVSIIAEGPADSIDVRFESVPDLPQDEVLAQLLFGRDISSISPLQAVQLASAVATLAGNGGGGVVANLREGLDLDDLDFVTDEDGNAGVRAGKYLSENVYTDVTIGSNGTSEINLNIDIDRNFTARGSVASVGDTSVGIFFERDY</sequence>
<accession>M9R4I3</accession>
<comment type="subcellular location">
    <subcellularLocation>
        <location evidence="1">Membrane</location>
        <topology evidence="1">Single-pass membrane protein</topology>
    </subcellularLocation>
</comment>
<evidence type="ECO:0000256" key="5">
    <source>
        <dbReference type="SAM" id="SignalP"/>
    </source>
</evidence>
<evidence type="ECO:0000259" key="6">
    <source>
        <dbReference type="Pfam" id="PF04357"/>
    </source>
</evidence>
<proteinExistence type="predicted"/>